<proteinExistence type="predicted"/>
<dbReference type="EMBL" id="BAAART010000063">
    <property type="protein sequence ID" value="GAA2234520.1"/>
    <property type="molecule type" value="Genomic_DNA"/>
</dbReference>
<comment type="caution">
    <text evidence="2">The sequence shown here is derived from an EMBL/GenBank/DDBJ whole genome shotgun (WGS) entry which is preliminary data.</text>
</comment>
<dbReference type="Proteomes" id="UP001501474">
    <property type="component" value="Unassembled WGS sequence"/>
</dbReference>
<gene>
    <name evidence="2" type="ORF">GCM10010104_31420</name>
</gene>
<evidence type="ECO:0000256" key="1">
    <source>
        <dbReference type="SAM" id="MobiDB-lite"/>
    </source>
</evidence>
<evidence type="ECO:0000313" key="3">
    <source>
        <dbReference type="Proteomes" id="UP001501474"/>
    </source>
</evidence>
<organism evidence="2 3">
    <name type="scientific">Streptomyces indiaensis</name>
    <dbReference type="NCBI Taxonomy" id="284033"/>
    <lineage>
        <taxon>Bacteria</taxon>
        <taxon>Bacillati</taxon>
        <taxon>Actinomycetota</taxon>
        <taxon>Actinomycetes</taxon>
        <taxon>Kitasatosporales</taxon>
        <taxon>Streptomycetaceae</taxon>
        <taxon>Streptomyces</taxon>
    </lineage>
</organism>
<feature type="compositionally biased region" description="Acidic residues" evidence="1">
    <location>
        <begin position="32"/>
        <end position="50"/>
    </location>
</feature>
<accession>A0ABN3DKJ3</accession>
<reference evidence="2 3" key="1">
    <citation type="journal article" date="2019" name="Int. J. Syst. Evol. Microbiol.">
        <title>The Global Catalogue of Microorganisms (GCM) 10K type strain sequencing project: providing services to taxonomists for standard genome sequencing and annotation.</title>
        <authorList>
            <consortium name="The Broad Institute Genomics Platform"/>
            <consortium name="The Broad Institute Genome Sequencing Center for Infectious Disease"/>
            <person name="Wu L."/>
            <person name="Ma J."/>
        </authorList>
    </citation>
    <scope>NUCLEOTIDE SEQUENCE [LARGE SCALE GENOMIC DNA]</scope>
    <source>
        <strain evidence="2 3">JCM 3053</strain>
    </source>
</reference>
<name>A0ABN3DKJ3_9ACTN</name>
<protein>
    <submittedName>
        <fullName evidence="2">Uncharacterized protein</fullName>
    </submittedName>
</protein>
<evidence type="ECO:0000313" key="2">
    <source>
        <dbReference type="EMBL" id="GAA2234520.1"/>
    </source>
</evidence>
<feature type="region of interest" description="Disordered" evidence="1">
    <location>
        <begin position="1"/>
        <end position="50"/>
    </location>
</feature>
<keyword evidence="3" id="KW-1185">Reference proteome</keyword>
<sequence>MWRGSTGRARDVYRRWRRPQGRPDRSMTPSGGEEESYEGEQEGFAELGEA</sequence>